<keyword evidence="5" id="KW-1185">Reference proteome</keyword>
<dbReference type="Proteomes" id="UP001341281">
    <property type="component" value="Chromosome 06"/>
</dbReference>
<feature type="compositionally biased region" description="Basic and acidic residues" evidence="2">
    <location>
        <begin position="336"/>
        <end position="374"/>
    </location>
</feature>
<dbReference type="Pfam" id="PF00076">
    <property type="entry name" value="RRM_1"/>
    <property type="match status" value="1"/>
</dbReference>
<feature type="compositionally biased region" description="Basic and acidic residues" evidence="2">
    <location>
        <begin position="132"/>
        <end position="141"/>
    </location>
</feature>
<feature type="compositionally biased region" description="Low complexity" evidence="2">
    <location>
        <begin position="107"/>
        <end position="126"/>
    </location>
</feature>
<dbReference type="EMBL" id="CP144750">
    <property type="protein sequence ID" value="WVZ78449.1"/>
    <property type="molecule type" value="Genomic_DNA"/>
</dbReference>
<evidence type="ECO:0000313" key="4">
    <source>
        <dbReference type="EMBL" id="WVZ78449.1"/>
    </source>
</evidence>
<feature type="non-terminal residue" evidence="4">
    <location>
        <position position="417"/>
    </location>
</feature>
<dbReference type="SMART" id="SM00360">
    <property type="entry name" value="RRM"/>
    <property type="match status" value="1"/>
</dbReference>
<protein>
    <recommendedName>
        <fullName evidence="3">RRM domain-containing protein</fullName>
    </recommendedName>
</protein>
<feature type="region of interest" description="Disordered" evidence="2">
    <location>
        <begin position="275"/>
        <end position="417"/>
    </location>
</feature>
<evidence type="ECO:0000256" key="1">
    <source>
        <dbReference type="PROSITE-ProRule" id="PRU00176"/>
    </source>
</evidence>
<reference evidence="4 5" key="1">
    <citation type="submission" date="2024-02" db="EMBL/GenBank/DDBJ databases">
        <title>High-quality chromosome-scale genome assembly of Pensacola bahiagrass (Paspalum notatum Flugge var. saurae).</title>
        <authorList>
            <person name="Vega J.M."/>
            <person name="Podio M."/>
            <person name="Orjuela J."/>
            <person name="Siena L.A."/>
            <person name="Pessino S.C."/>
            <person name="Combes M.C."/>
            <person name="Mariac C."/>
            <person name="Albertini E."/>
            <person name="Pupilli F."/>
            <person name="Ortiz J.P.A."/>
            <person name="Leblanc O."/>
        </authorList>
    </citation>
    <scope>NUCLEOTIDE SEQUENCE [LARGE SCALE GENOMIC DNA]</scope>
    <source>
        <strain evidence="4">R1</strain>
        <tissue evidence="4">Leaf</tissue>
    </source>
</reference>
<evidence type="ECO:0000259" key="3">
    <source>
        <dbReference type="PROSITE" id="PS50102"/>
    </source>
</evidence>
<dbReference type="AlphaFoldDB" id="A0AAQ3TQC5"/>
<organism evidence="4 5">
    <name type="scientific">Paspalum notatum var. saurae</name>
    <dbReference type="NCBI Taxonomy" id="547442"/>
    <lineage>
        <taxon>Eukaryota</taxon>
        <taxon>Viridiplantae</taxon>
        <taxon>Streptophyta</taxon>
        <taxon>Embryophyta</taxon>
        <taxon>Tracheophyta</taxon>
        <taxon>Spermatophyta</taxon>
        <taxon>Magnoliopsida</taxon>
        <taxon>Liliopsida</taxon>
        <taxon>Poales</taxon>
        <taxon>Poaceae</taxon>
        <taxon>PACMAD clade</taxon>
        <taxon>Panicoideae</taxon>
        <taxon>Andropogonodae</taxon>
        <taxon>Paspaleae</taxon>
        <taxon>Paspalinae</taxon>
        <taxon>Paspalum</taxon>
    </lineage>
</organism>
<feature type="domain" description="RRM" evidence="3">
    <location>
        <begin position="145"/>
        <end position="223"/>
    </location>
</feature>
<dbReference type="PROSITE" id="PS50102">
    <property type="entry name" value="RRM"/>
    <property type="match status" value="1"/>
</dbReference>
<feature type="region of interest" description="Disordered" evidence="2">
    <location>
        <begin position="54"/>
        <end position="77"/>
    </location>
</feature>
<dbReference type="InterPro" id="IPR050441">
    <property type="entry name" value="RBM"/>
</dbReference>
<dbReference type="InterPro" id="IPR012677">
    <property type="entry name" value="Nucleotide-bd_a/b_plait_sf"/>
</dbReference>
<dbReference type="Gene3D" id="3.30.70.330">
    <property type="match status" value="1"/>
</dbReference>
<dbReference type="GO" id="GO:0003723">
    <property type="term" value="F:RNA binding"/>
    <property type="evidence" value="ECO:0007669"/>
    <property type="project" value="UniProtKB-UniRule"/>
</dbReference>
<evidence type="ECO:0000256" key="2">
    <source>
        <dbReference type="SAM" id="MobiDB-lite"/>
    </source>
</evidence>
<dbReference type="PANTHER" id="PTHR48034">
    <property type="entry name" value="TRANSFORMER-2 SEX-DETERMINING PROTEIN-RELATED"/>
    <property type="match status" value="1"/>
</dbReference>
<gene>
    <name evidence="4" type="ORF">U9M48_026156</name>
</gene>
<dbReference type="SMART" id="SM00361">
    <property type="entry name" value="RRM_1"/>
    <property type="match status" value="1"/>
</dbReference>
<sequence>PTSRVAALLPFRTTVGVSWAWAGWVWASLTLKPTNSCGLCLAQEEPFRDALSARRKGGETNAPPNPSPARHRVELHRLRRRRRPRFATWYSRSPSPYSRGHPKARSRSQSPAQSQSRSPVPDPRSQARSRSRSHEREEDAVNRGNTLYVTGLSSRVTEKEVKDYFSKEGRVVSCHVVLEPHTRVSRGFAFVTMDTVEEAERCIKYLNNSVMEGRNITVEKVIVFIFTRVVDANSATRYVLSVDLEAFLVIIQKILRKLCAAIKMLSSPIPTLAHMARSSRRGRPRTPTPGSYLGHRYERRERGRYRRGYGGGGRDEYYGNGYSYRRSPPPMYSSYRESRDYYPSYRESRDYPPYRDTRDYSPHRDPRDYYESRGGRGYSPPPYGGGRSRRDRSVSPYRMPERGYTGGRRAGGGGYDR</sequence>
<dbReference type="InterPro" id="IPR000504">
    <property type="entry name" value="RRM_dom"/>
</dbReference>
<proteinExistence type="predicted"/>
<dbReference type="InterPro" id="IPR035979">
    <property type="entry name" value="RBD_domain_sf"/>
</dbReference>
<feature type="region of interest" description="Disordered" evidence="2">
    <location>
        <begin position="89"/>
        <end position="145"/>
    </location>
</feature>
<keyword evidence="1" id="KW-0694">RNA-binding</keyword>
<name>A0AAQ3TQC5_PASNO</name>
<evidence type="ECO:0000313" key="5">
    <source>
        <dbReference type="Proteomes" id="UP001341281"/>
    </source>
</evidence>
<dbReference type="SUPFAM" id="SSF54928">
    <property type="entry name" value="RNA-binding domain, RBD"/>
    <property type="match status" value="1"/>
</dbReference>
<dbReference type="InterPro" id="IPR003954">
    <property type="entry name" value="RRM_euk-type"/>
</dbReference>
<feature type="compositionally biased region" description="Gly residues" evidence="2">
    <location>
        <begin position="404"/>
        <end position="417"/>
    </location>
</feature>
<dbReference type="CDD" id="cd00590">
    <property type="entry name" value="RRM_SF"/>
    <property type="match status" value="1"/>
</dbReference>
<accession>A0AAQ3TQC5</accession>